<accession>I4EKT6</accession>
<dbReference type="Gene3D" id="3.40.50.1820">
    <property type="entry name" value="alpha/beta hydrolase"/>
    <property type="match status" value="1"/>
</dbReference>
<dbReference type="SUPFAM" id="SSF53474">
    <property type="entry name" value="alpha/beta-Hydrolases"/>
    <property type="match status" value="1"/>
</dbReference>
<dbReference type="Pfam" id="PF00561">
    <property type="entry name" value="Abhydrolase_1"/>
    <property type="match status" value="1"/>
</dbReference>
<evidence type="ECO:0000259" key="2">
    <source>
        <dbReference type="Pfam" id="PF00561"/>
    </source>
</evidence>
<keyword evidence="1 3" id="KW-0378">Hydrolase</keyword>
<name>I4EKT6_9BACT</name>
<sequence>MTDRSSAQLRPGGPGLRHRYADLGDVRLHYVEAGTGPLVILLHGFPEFWYSWRHQITALAEAGFHAVAPDMRGYNLSDKPKSVRDYRIDLLARDVARLIRACGAERATVAGHDWGAGVAWQFAMSYPDLLDRLVIMNVPHPLQFLRGLRTWRQLKKSWYMFFFQIPWLPEAILSAGNFAMVRRIFRSDPVRPDAFTDEDIDWYIGALRVPGALTGGINYYRALFRRNPIRTGRSLKRIDAPVLVIWGEQDRFLGAELAEPDRKWVPNLRVERLANASHWVQVDQPETVNALLTDFLRQ</sequence>
<evidence type="ECO:0000256" key="1">
    <source>
        <dbReference type="ARBA" id="ARBA00022801"/>
    </source>
</evidence>
<dbReference type="PANTHER" id="PTHR43329">
    <property type="entry name" value="EPOXIDE HYDROLASE"/>
    <property type="match status" value="1"/>
</dbReference>
<dbReference type="AlphaFoldDB" id="I4EKT6"/>
<dbReference type="EC" id="3.-.-.-" evidence="3"/>
<dbReference type="Proteomes" id="UP000004221">
    <property type="component" value="Unassembled WGS sequence"/>
</dbReference>
<dbReference type="InterPro" id="IPR000073">
    <property type="entry name" value="AB_hydrolase_1"/>
</dbReference>
<gene>
    <name evidence="3" type="primary">yfhM</name>
    <name evidence="3" type="ORF">NITHO_4790014</name>
</gene>
<dbReference type="EMBL" id="CAGS01000422">
    <property type="protein sequence ID" value="CCF85298.1"/>
    <property type="molecule type" value="Genomic_DNA"/>
</dbReference>
<evidence type="ECO:0000313" key="3">
    <source>
        <dbReference type="EMBL" id="CCF85298.1"/>
    </source>
</evidence>
<protein>
    <submittedName>
        <fullName evidence="3">AB hydrolase superfamily protein yfhM</fullName>
        <ecNumber evidence="3">3.-.-.-</ecNumber>
    </submittedName>
</protein>
<organism evidence="3 4">
    <name type="scientific">Nitrolancea hollandica Lb</name>
    <dbReference type="NCBI Taxonomy" id="1129897"/>
    <lineage>
        <taxon>Bacteria</taxon>
        <taxon>Pseudomonadati</taxon>
        <taxon>Thermomicrobiota</taxon>
        <taxon>Thermomicrobia</taxon>
        <taxon>Sphaerobacterales</taxon>
        <taxon>Sphaerobacterineae</taxon>
        <taxon>Sphaerobacteraceae</taxon>
        <taxon>Nitrolancea</taxon>
    </lineage>
</organism>
<dbReference type="PRINTS" id="PR00111">
    <property type="entry name" value="ABHYDROLASE"/>
</dbReference>
<dbReference type="PRINTS" id="PR00412">
    <property type="entry name" value="EPOXHYDRLASE"/>
</dbReference>
<dbReference type="InterPro" id="IPR029058">
    <property type="entry name" value="AB_hydrolase_fold"/>
</dbReference>
<proteinExistence type="predicted"/>
<dbReference type="InterPro" id="IPR000639">
    <property type="entry name" value="Epox_hydrolase-like"/>
</dbReference>
<dbReference type="OrthoDB" id="9773293at2"/>
<dbReference type="GO" id="GO:0016787">
    <property type="term" value="F:hydrolase activity"/>
    <property type="evidence" value="ECO:0007669"/>
    <property type="project" value="UniProtKB-KW"/>
</dbReference>
<keyword evidence="4" id="KW-1185">Reference proteome</keyword>
<feature type="domain" description="AB hydrolase-1" evidence="2">
    <location>
        <begin position="37"/>
        <end position="284"/>
    </location>
</feature>
<evidence type="ECO:0000313" key="4">
    <source>
        <dbReference type="Proteomes" id="UP000004221"/>
    </source>
</evidence>
<comment type="caution">
    <text evidence="3">The sequence shown here is derived from an EMBL/GenBank/DDBJ whole genome shotgun (WGS) entry which is preliminary data.</text>
</comment>
<reference evidence="3 4" key="1">
    <citation type="journal article" date="2012" name="ISME J.">
        <title>Nitrification expanded: discovery, physiology and genomics of a nitrite-oxidizing bacterium from the phylum Chloroflexi.</title>
        <authorList>
            <person name="Sorokin D.Y."/>
            <person name="Lucker S."/>
            <person name="Vejmelkova D."/>
            <person name="Kostrikina N.A."/>
            <person name="Kleerebezem R."/>
            <person name="Rijpstra W.I."/>
            <person name="Damste J.S."/>
            <person name="Le Paslier D."/>
            <person name="Muyzer G."/>
            <person name="Wagner M."/>
            <person name="van Loosdrecht M.C."/>
            <person name="Daims H."/>
        </authorList>
    </citation>
    <scope>NUCLEOTIDE SEQUENCE [LARGE SCALE GENOMIC DNA]</scope>
    <source>
        <strain evidence="4">none</strain>
    </source>
</reference>
<dbReference type="RefSeq" id="WP_008480103.1">
    <property type="nucleotide sequence ID" value="NZ_CAGS01000422.1"/>
</dbReference>